<evidence type="ECO:0000256" key="1">
    <source>
        <dbReference type="SAM" id="MobiDB-lite"/>
    </source>
</evidence>
<evidence type="ECO:0000313" key="3">
    <source>
        <dbReference type="Ensembl" id="ENSPTEP00000030465.1"/>
    </source>
</evidence>
<dbReference type="Proteomes" id="UP000694416">
    <property type="component" value="Unplaced"/>
</dbReference>
<accession>A0A8C9I238</accession>
<proteinExistence type="predicted"/>
<protein>
    <recommendedName>
        <fullName evidence="2">Rab-GAP TBC domain-containing protein</fullName>
    </recommendedName>
</protein>
<reference evidence="3" key="2">
    <citation type="submission" date="2025-09" db="UniProtKB">
        <authorList>
            <consortium name="Ensembl"/>
        </authorList>
    </citation>
    <scope>IDENTIFICATION</scope>
</reference>
<feature type="domain" description="Rab-GAP TBC" evidence="2">
    <location>
        <begin position="9"/>
        <end position="69"/>
    </location>
</feature>
<evidence type="ECO:0000259" key="2">
    <source>
        <dbReference type="Pfam" id="PF00566"/>
    </source>
</evidence>
<keyword evidence="4" id="KW-1185">Reference proteome</keyword>
<dbReference type="Pfam" id="PF00566">
    <property type="entry name" value="RabGAP-TBC"/>
    <property type="match status" value="1"/>
</dbReference>
<evidence type="ECO:0000313" key="4">
    <source>
        <dbReference type="Proteomes" id="UP000694416"/>
    </source>
</evidence>
<name>A0A8C9I238_9PRIM</name>
<dbReference type="InterPro" id="IPR035969">
    <property type="entry name" value="Rab-GAP_TBC_sf"/>
</dbReference>
<sequence length="177" mass="19735">MGGPKHLCSSHQDKEGLCSRCSSFSWLLWMLNTGIFLELILRLWDIYLLEGEQMLMPITSTAFKFQRNKSTYAHGTSRSPPHRALKGTRGARPIPESLCPSLQELTASESSRGPLLLQTPPRVPGQQALSQGDKGISLPSRRTFCSTMAHKKFRLGVVAHACNPSNLRVRGGRFRFI</sequence>
<reference evidence="3" key="1">
    <citation type="submission" date="2025-08" db="UniProtKB">
        <authorList>
            <consortium name="Ensembl"/>
        </authorList>
    </citation>
    <scope>IDENTIFICATION</scope>
</reference>
<dbReference type="Ensembl" id="ENSPTET00000042189.1">
    <property type="protein sequence ID" value="ENSPTEP00000030465.1"/>
    <property type="gene ID" value="ENSPTEG00000029660.1"/>
</dbReference>
<dbReference type="AlphaFoldDB" id="A0A8C9I238"/>
<dbReference type="SUPFAM" id="SSF47923">
    <property type="entry name" value="Ypt/Rab-GAP domain of gyp1p"/>
    <property type="match status" value="1"/>
</dbReference>
<organism evidence="3 4">
    <name type="scientific">Piliocolobus tephrosceles</name>
    <name type="common">Ugandan red Colobus</name>
    <dbReference type="NCBI Taxonomy" id="591936"/>
    <lineage>
        <taxon>Eukaryota</taxon>
        <taxon>Metazoa</taxon>
        <taxon>Chordata</taxon>
        <taxon>Craniata</taxon>
        <taxon>Vertebrata</taxon>
        <taxon>Euteleostomi</taxon>
        <taxon>Mammalia</taxon>
        <taxon>Eutheria</taxon>
        <taxon>Euarchontoglires</taxon>
        <taxon>Primates</taxon>
        <taxon>Haplorrhini</taxon>
        <taxon>Catarrhini</taxon>
        <taxon>Cercopithecidae</taxon>
        <taxon>Colobinae</taxon>
        <taxon>Piliocolobus</taxon>
    </lineage>
</organism>
<feature type="region of interest" description="Disordered" evidence="1">
    <location>
        <begin position="71"/>
        <end position="91"/>
    </location>
</feature>
<dbReference type="InterPro" id="IPR000195">
    <property type="entry name" value="Rab-GAP-TBC_dom"/>
</dbReference>
<dbReference type="Gene3D" id="1.10.472.80">
    <property type="entry name" value="Ypt/Rab-GAP domain of gyp1p, domain 3"/>
    <property type="match status" value="1"/>
</dbReference>